<evidence type="ECO:0000256" key="2">
    <source>
        <dbReference type="SAM" id="SignalP"/>
    </source>
</evidence>
<feature type="signal peptide" evidence="2">
    <location>
        <begin position="1"/>
        <end position="23"/>
    </location>
</feature>
<accession>Q1JXJ0</accession>
<gene>
    <name evidence="4" type="ORF">Dace_0750</name>
</gene>
<evidence type="ECO:0000259" key="3">
    <source>
        <dbReference type="Pfam" id="PF07589"/>
    </source>
</evidence>
<organism evidence="4 5">
    <name type="scientific">Desulfuromonas acetoxidans (strain DSM 684 / 11070)</name>
    <dbReference type="NCBI Taxonomy" id="281689"/>
    <lineage>
        <taxon>Bacteria</taxon>
        <taxon>Pseudomonadati</taxon>
        <taxon>Thermodesulfobacteriota</taxon>
        <taxon>Desulfuromonadia</taxon>
        <taxon>Desulfuromonadales</taxon>
        <taxon>Desulfuromonadaceae</taxon>
        <taxon>Desulfuromonas</taxon>
    </lineage>
</organism>
<keyword evidence="2" id="KW-0732">Signal</keyword>
<dbReference type="RefSeq" id="WP_006001824.1">
    <property type="nucleotide sequence ID" value="NZ_AAEW02000015.1"/>
</dbReference>
<dbReference type="Pfam" id="PF07589">
    <property type="entry name" value="PEP-CTERM"/>
    <property type="match status" value="1"/>
</dbReference>
<name>Q1JXJ0_DESA6</name>
<dbReference type="OrthoDB" id="5787358at2"/>
<comment type="caution">
    <text evidence="4">The sequence shown here is derived from an EMBL/GenBank/DDBJ whole genome shotgun (WGS) entry which is preliminary data.</text>
</comment>
<dbReference type="EMBL" id="AAEW02000015">
    <property type="protein sequence ID" value="EAT14972.1"/>
    <property type="molecule type" value="Genomic_DNA"/>
</dbReference>
<feature type="transmembrane region" description="Helical" evidence="1">
    <location>
        <begin position="246"/>
        <end position="263"/>
    </location>
</feature>
<sequence>MLKRVFVILSVLVLSLFSVNAFAYVMTWDYTVSSVFIDSTFSAGNGDAPVITDTSLSWGNTTLQYPIQSSLVLDPAVVVDNVDTYVGGGAVPNINNYWAPDISITHNNYVIPGDSISLLSTVIHSTVALAPNPFNPFPAATFDVDIAFFETPNDGTDENDVFALLSGFPNFNFSYDNGDGDGLVDYFVNVFPSNGEVLSLLTGPYADFVGVDDNTTMGFTTVEGQSTTLPFVFTISTEPLNVVPEPGTFVLFGGGLLGLIFYARRRRQ</sequence>
<protein>
    <recommendedName>
        <fullName evidence="3">Ice-binding protein C-terminal domain-containing protein</fullName>
    </recommendedName>
</protein>
<keyword evidence="1" id="KW-0812">Transmembrane</keyword>
<evidence type="ECO:0000313" key="5">
    <source>
        <dbReference type="Proteomes" id="UP000005695"/>
    </source>
</evidence>
<reference evidence="4" key="1">
    <citation type="submission" date="2006-05" db="EMBL/GenBank/DDBJ databases">
        <title>Annotation of the draft genome assembly of Desulfuromonas acetoxidans DSM 684.</title>
        <authorList>
            <consortium name="US DOE Joint Genome Institute (JGI-ORNL)"/>
            <person name="Larimer F."/>
            <person name="Land M."/>
            <person name="Hauser L."/>
        </authorList>
    </citation>
    <scope>NUCLEOTIDE SEQUENCE [LARGE SCALE GENOMIC DNA]</scope>
    <source>
        <strain evidence="4">DSM 684</strain>
    </source>
</reference>
<keyword evidence="1" id="KW-1133">Transmembrane helix</keyword>
<dbReference type="Proteomes" id="UP000005695">
    <property type="component" value="Unassembled WGS sequence"/>
</dbReference>
<keyword evidence="1" id="KW-0472">Membrane</keyword>
<dbReference type="NCBIfam" id="TIGR02595">
    <property type="entry name" value="PEP_CTERM"/>
    <property type="match status" value="1"/>
</dbReference>
<dbReference type="NCBIfam" id="NF038125">
    <property type="entry name" value="PEP_CTERM_THxN"/>
    <property type="match status" value="1"/>
</dbReference>
<reference evidence="4" key="2">
    <citation type="submission" date="2006-05" db="EMBL/GenBank/DDBJ databases">
        <title>Sequencing of the draft genome and assembly of Desulfuromonas acetoxidans DSM 684.</title>
        <authorList>
            <consortium name="US DOE Joint Genome Institute (JGI-PGF)"/>
            <person name="Copeland A."/>
            <person name="Lucas S."/>
            <person name="Lapidus A."/>
            <person name="Barry K."/>
            <person name="Detter J.C."/>
            <person name="Glavina del Rio T."/>
            <person name="Hammon N."/>
            <person name="Israni S."/>
            <person name="Dalin E."/>
            <person name="Tice H."/>
            <person name="Bruce D."/>
            <person name="Pitluck S."/>
            <person name="Richardson P."/>
        </authorList>
    </citation>
    <scope>NUCLEOTIDE SEQUENCE [LARGE SCALE GENOMIC DNA]</scope>
    <source>
        <strain evidence="4">DSM 684</strain>
    </source>
</reference>
<dbReference type="InterPro" id="IPR013424">
    <property type="entry name" value="Ice-binding_C"/>
</dbReference>
<keyword evidence="5" id="KW-1185">Reference proteome</keyword>
<feature type="chain" id="PRO_5004192663" description="Ice-binding protein C-terminal domain-containing protein" evidence="2">
    <location>
        <begin position="24"/>
        <end position="268"/>
    </location>
</feature>
<feature type="domain" description="Ice-binding protein C-terminal" evidence="3">
    <location>
        <begin position="243"/>
        <end position="266"/>
    </location>
</feature>
<evidence type="ECO:0000313" key="4">
    <source>
        <dbReference type="EMBL" id="EAT14972.1"/>
    </source>
</evidence>
<dbReference type="AlphaFoldDB" id="Q1JXJ0"/>
<proteinExistence type="predicted"/>
<evidence type="ECO:0000256" key="1">
    <source>
        <dbReference type="SAM" id="Phobius"/>
    </source>
</evidence>